<gene>
    <name evidence="1" type="ORF">M0R89_10735</name>
</gene>
<dbReference type="RefSeq" id="WP_248649083.1">
    <property type="nucleotide sequence ID" value="NZ_CP096659.1"/>
</dbReference>
<protein>
    <submittedName>
        <fullName evidence="1">GYD domain-containing protein</fullName>
    </submittedName>
</protein>
<accession>A0A8U0HPQ0</accession>
<sequence length="94" mass="10572">MPEYASLVDVRTDFQNAQELTSVWGDIRSDLEDQKADLKHTYAILGEYDFLVVMEAPDRDAAYQAGVALERHGLDAQTMEIIPTEELAQVVDDL</sequence>
<organism evidence="1 2">
    <name type="scientific">Halorussus limi</name>
    <dbReference type="NCBI Taxonomy" id="2938695"/>
    <lineage>
        <taxon>Archaea</taxon>
        <taxon>Methanobacteriati</taxon>
        <taxon>Methanobacteriota</taxon>
        <taxon>Stenosarchaea group</taxon>
        <taxon>Halobacteria</taxon>
        <taxon>Halobacteriales</taxon>
        <taxon>Haladaptataceae</taxon>
        <taxon>Halorussus</taxon>
    </lineage>
</organism>
<dbReference type="Proteomes" id="UP000830729">
    <property type="component" value="Chromosome"/>
</dbReference>
<dbReference type="Pfam" id="PF08734">
    <property type="entry name" value="GYD"/>
    <property type="match status" value="1"/>
</dbReference>
<name>A0A8U0HPQ0_9EURY</name>
<evidence type="ECO:0000313" key="2">
    <source>
        <dbReference type="Proteomes" id="UP000830729"/>
    </source>
</evidence>
<evidence type="ECO:0000313" key="1">
    <source>
        <dbReference type="EMBL" id="UPV73025.1"/>
    </source>
</evidence>
<proteinExistence type="predicted"/>
<dbReference type="GeneID" id="72185680"/>
<reference evidence="1 2" key="1">
    <citation type="submission" date="2022-04" db="EMBL/GenBank/DDBJ databases">
        <title>Diverse halophilic archaea isolated from saline environments.</title>
        <authorList>
            <person name="Cui H.-L."/>
        </authorList>
    </citation>
    <scope>NUCLEOTIDE SEQUENCE [LARGE SCALE GENOMIC DNA]</scope>
    <source>
        <strain evidence="1 2">XZYJT49</strain>
    </source>
</reference>
<dbReference type="KEGG" id="halx:M0R89_10735"/>
<dbReference type="AlphaFoldDB" id="A0A8U0HPQ0"/>
<dbReference type="EMBL" id="CP096659">
    <property type="protein sequence ID" value="UPV73025.1"/>
    <property type="molecule type" value="Genomic_DNA"/>
</dbReference>
<keyword evidence="2" id="KW-1185">Reference proteome</keyword>
<dbReference type="InterPro" id="IPR014845">
    <property type="entry name" value="GYD/TTHA1554"/>
</dbReference>